<accession>A0ABN8DHX7</accession>
<dbReference type="Proteomes" id="UP000838160">
    <property type="component" value="Unassembled WGS sequence"/>
</dbReference>
<name>A0ABN8DHX7_9VIBR</name>
<evidence type="ECO:0000259" key="1">
    <source>
        <dbReference type="Pfam" id="PF17851"/>
    </source>
</evidence>
<sequence length="182" mass="20354">MKNLNDWHIQNENPSHWSFDNGLLSMQVQEGNIFGAGSSDVDNIFIYPVSQLNYSAEVTITLEPTLPFEQAGLGIYWDNDNYIKISKEMFMGEPSIVFVVEQDGQPEIKQLRTFEGTTASVKIEKNDGTITAFLGCNQKRSWQVIGSAKTLNGQAKGLMLYTFSGSSNTPNFAKFSEFQLMS</sequence>
<reference evidence="2" key="1">
    <citation type="submission" date="2021-12" db="EMBL/GenBank/DDBJ databases">
        <authorList>
            <person name="Rodrigo-Torres L."/>
            <person name="Arahal R. D."/>
            <person name="Lucena T."/>
        </authorList>
    </citation>
    <scope>NUCLEOTIDE SEQUENCE</scope>
    <source>
        <strain evidence="2">CECT 8226</strain>
    </source>
</reference>
<dbReference type="Gene3D" id="2.60.120.200">
    <property type="match status" value="1"/>
</dbReference>
<dbReference type="RefSeq" id="WP_237483983.1">
    <property type="nucleotide sequence ID" value="NZ_CAKLCM010000002.1"/>
</dbReference>
<feature type="domain" description="Beta-xylosidase C-terminal Concanavalin A-like" evidence="1">
    <location>
        <begin position="10"/>
        <end position="176"/>
    </location>
</feature>
<dbReference type="Pfam" id="PF17851">
    <property type="entry name" value="GH43_C2"/>
    <property type="match status" value="1"/>
</dbReference>
<dbReference type="InterPro" id="IPR013320">
    <property type="entry name" value="ConA-like_dom_sf"/>
</dbReference>
<organism evidence="2 3">
    <name type="scientific">Vibrio hippocampi</name>
    <dbReference type="NCBI Taxonomy" id="654686"/>
    <lineage>
        <taxon>Bacteria</taxon>
        <taxon>Pseudomonadati</taxon>
        <taxon>Pseudomonadota</taxon>
        <taxon>Gammaproteobacteria</taxon>
        <taxon>Vibrionales</taxon>
        <taxon>Vibrionaceae</taxon>
        <taxon>Vibrio</taxon>
    </lineage>
</organism>
<evidence type="ECO:0000313" key="3">
    <source>
        <dbReference type="Proteomes" id="UP000838160"/>
    </source>
</evidence>
<dbReference type="EMBL" id="CAKLCM010000002">
    <property type="protein sequence ID" value="CAH0525430.1"/>
    <property type="molecule type" value="Genomic_DNA"/>
</dbReference>
<protein>
    <recommendedName>
        <fullName evidence="1">Beta-xylosidase C-terminal Concanavalin A-like domain-containing protein</fullName>
    </recommendedName>
</protein>
<proteinExistence type="predicted"/>
<gene>
    <name evidence="2" type="ORF">VHP8226_00971</name>
</gene>
<dbReference type="SUPFAM" id="SSF49899">
    <property type="entry name" value="Concanavalin A-like lectins/glucanases"/>
    <property type="match status" value="1"/>
</dbReference>
<keyword evidence="3" id="KW-1185">Reference proteome</keyword>
<comment type="caution">
    <text evidence="2">The sequence shown here is derived from an EMBL/GenBank/DDBJ whole genome shotgun (WGS) entry which is preliminary data.</text>
</comment>
<evidence type="ECO:0000313" key="2">
    <source>
        <dbReference type="EMBL" id="CAH0525430.1"/>
    </source>
</evidence>
<dbReference type="InterPro" id="IPR041542">
    <property type="entry name" value="GH43_C2"/>
</dbReference>